<protein>
    <submittedName>
        <fullName evidence="2">TerB family tellurite resistance protein</fullName>
    </submittedName>
</protein>
<dbReference type="SUPFAM" id="SSF158682">
    <property type="entry name" value="TerB-like"/>
    <property type="match status" value="1"/>
</dbReference>
<feature type="domain" description="Co-chaperone DjlA N-terminal" evidence="1">
    <location>
        <begin position="89"/>
        <end position="219"/>
    </location>
</feature>
<evidence type="ECO:0000313" key="3">
    <source>
        <dbReference type="Proteomes" id="UP001500443"/>
    </source>
</evidence>
<dbReference type="Pfam" id="PF05099">
    <property type="entry name" value="TerB"/>
    <property type="match status" value="1"/>
</dbReference>
<gene>
    <name evidence="2" type="ORF">GCM10009802_16920</name>
</gene>
<evidence type="ECO:0000313" key="2">
    <source>
        <dbReference type="EMBL" id="GAA2116449.1"/>
    </source>
</evidence>
<evidence type="ECO:0000259" key="1">
    <source>
        <dbReference type="Pfam" id="PF05099"/>
    </source>
</evidence>
<proteinExistence type="predicted"/>
<keyword evidence="3" id="KW-1185">Reference proteome</keyword>
<dbReference type="InterPro" id="IPR029024">
    <property type="entry name" value="TerB-like"/>
</dbReference>
<organism evidence="2 3">
    <name type="scientific">Streptomyces synnematoformans</name>
    <dbReference type="NCBI Taxonomy" id="415721"/>
    <lineage>
        <taxon>Bacteria</taxon>
        <taxon>Bacillati</taxon>
        <taxon>Actinomycetota</taxon>
        <taxon>Actinomycetes</taxon>
        <taxon>Kitasatosporales</taxon>
        <taxon>Streptomycetaceae</taxon>
        <taxon>Streptomyces</taxon>
    </lineage>
</organism>
<comment type="caution">
    <text evidence="2">The sequence shown here is derived from an EMBL/GenBank/DDBJ whole genome shotgun (WGS) entry which is preliminary data.</text>
</comment>
<dbReference type="EMBL" id="BAAAPF010000032">
    <property type="protein sequence ID" value="GAA2116449.1"/>
    <property type="molecule type" value="Genomic_DNA"/>
</dbReference>
<sequence length="227" mass="23979">MTHFLRRFAGVRTSWHTESDGEFFCPGCGGDRNYRRLSGRRWFTVLGLPVLPRGDAGPVVECADCGGHFAPAALAEPTSTRFALLLRDATHAVALAVLHAGGTSSPAVRGAAVAAVRTAGYGDCTEEQLLTLLAAIEADSGRMPDLCAESPAERRNFEAELHETLAPLTPHLVPAGRESILLGGARIALADGAYTPPEWETLVVVGDALQLPGADVERLLTSARTPS</sequence>
<dbReference type="InterPro" id="IPR007791">
    <property type="entry name" value="DjlA_N"/>
</dbReference>
<reference evidence="2 3" key="1">
    <citation type="journal article" date="2019" name="Int. J. Syst. Evol. Microbiol.">
        <title>The Global Catalogue of Microorganisms (GCM) 10K type strain sequencing project: providing services to taxonomists for standard genome sequencing and annotation.</title>
        <authorList>
            <consortium name="The Broad Institute Genomics Platform"/>
            <consortium name="The Broad Institute Genome Sequencing Center for Infectious Disease"/>
            <person name="Wu L."/>
            <person name="Ma J."/>
        </authorList>
    </citation>
    <scope>NUCLEOTIDE SEQUENCE [LARGE SCALE GENOMIC DNA]</scope>
    <source>
        <strain evidence="2 3">JCM 15481</strain>
    </source>
</reference>
<dbReference type="Proteomes" id="UP001500443">
    <property type="component" value="Unassembled WGS sequence"/>
</dbReference>
<name>A0ABN2XW02_9ACTN</name>
<accession>A0ABN2XW02</accession>